<feature type="repeat" description="RCC1" evidence="2">
    <location>
        <begin position="112"/>
        <end position="166"/>
    </location>
</feature>
<dbReference type="PANTHER" id="PTHR22870">
    <property type="entry name" value="REGULATOR OF CHROMOSOME CONDENSATION"/>
    <property type="match status" value="1"/>
</dbReference>
<feature type="repeat" description="RCC1" evidence="2">
    <location>
        <begin position="167"/>
        <end position="216"/>
    </location>
</feature>
<dbReference type="SUPFAM" id="SSF50985">
    <property type="entry name" value="RCC1/BLIP-II"/>
    <property type="match status" value="1"/>
</dbReference>
<dbReference type="InterPro" id="IPR000408">
    <property type="entry name" value="Reg_chr_condens"/>
</dbReference>
<evidence type="ECO:0000256" key="1">
    <source>
        <dbReference type="ARBA" id="ARBA00022737"/>
    </source>
</evidence>
<gene>
    <name evidence="4" type="primary">ATS1</name>
    <name evidence="4" type="ORF">LTR09_007909</name>
</gene>
<dbReference type="PROSITE" id="PS00626">
    <property type="entry name" value="RCC1_2"/>
    <property type="match status" value="2"/>
</dbReference>
<name>A0AAJ0G6K0_9PEZI</name>
<dbReference type="Gene3D" id="2.130.10.30">
    <property type="entry name" value="Regulator of chromosome condensation 1/beta-lactamase-inhibitor protein II"/>
    <property type="match status" value="2"/>
</dbReference>
<dbReference type="InterPro" id="IPR051210">
    <property type="entry name" value="Ub_ligase/GEF_domain"/>
</dbReference>
<keyword evidence="1" id="KW-0677">Repeat</keyword>
<sequence>MLYALGSNGSAQLGVGHTDDLSVPQPISTGGKHLNWKVKQFAAGGNHTVLLCDDGKVRVTGNNEDGRCGVQNIHRFKHFTELEMPRDASGNELKAVHVAANWSATTFVFDDGSVRTCGTGHSGELGLGPEGAKSSDLTRIAFSPSHGVEVIHIASGMSHTVAILSNGEVWGWGRGRRGQLGEPAEEVWAPRKIERIDFEAVKAVCGTDFTLLIGESSTGRIALLGGHRNDRFGIKSNLPTMVAGWSDVAASWCSILLLKASGDVVAWGRNDHGQLPPDDMPQIKAVAAGSEHCLAVTKSGSVLAWGWGEHGNCGSPTDERGDVKGRWNELVVPGRAVKVFAGCATSFIEVEEQDVADGG</sequence>
<organism evidence="4 5">
    <name type="scientific">Extremus antarcticus</name>
    <dbReference type="NCBI Taxonomy" id="702011"/>
    <lineage>
        <taxon>Eukaryota</taxon>
        <taxon>Fungi</taxon>
        <taxon>Dikarya</taxon>
        <taxon>Ascomycota</taxon>
        <taxon>Pezizomycotina</taxon>
        <taxon>Dothideomycetes</taxon>
        <taxon>Dothideomycetidae</taxon>
        <taxon>Mycosphaerellales</taxon>
        <taxon>Extremaceae</taxon>
        <taxon>Extremus</taxon>
    </lineage>
</organism>
<dbReference type="PANTHER" id="PTHR22870:SF466">
    <property type="entry name" value="ANKYRIN REPEAT-CONTAINING PROTEIN"/>
    <property type="match status" value="1"/>
</dbReference>
<dbReference type="InterPro" id="IPR058923">
    <property type="entry name" value="RCC1-like_dom"/>
</dbReference>
<feature type="repeat" description="RCC1" evidence="2">
    <location>
        <begin position="1"/>
        <end position="54"/>
    </location>
</feature>
<protein>
    <submittedName>
        <fullName evidence="4">Alpha tubulin suppressor</fullName>
    </submittedName>
</protein>
<evidence type="ECO:0000313" key="5">
    <source>
        <dbReference type="Proteomes" id="UP001271007"/>
    </source>
</evidence>
<evidence type="ECO:0000259" key="3">
    <source>
        <dbReference type="Pfam" id="PF25390"/>
    </source>
</evidence>
<feature type="domain" description="RCC1-like" evidence="3">
    <location>
        <begin position="2"/>
        <end position="347"/>
    </location>
</feature>
<proteinExistence type="predicted"/>
<keyword evidence="5" id="KW-1185">Reference proteome</keyword>
<accession>A0AAJ0G6K0</accession>
<dbReference type="Pfam" id="PF25390">
    <property type="entry name" value="WD40_RLD"/>
    <property type="match status" value="1"/>
</dbReference>
<dbReference type="PROSITE" id="PS50012">
    <property type="entry name" value="RCC1_3"/>
    <property type="match status" value="4"/>
</dbReference>
<comment type="caution">
    <text evidence="4">The sequence shown here is derived from an EMBL/GenBank/DDBJ whole genome shotgun (WGS) entry which is preliminary data.</text>
</comment>
<evidence type="ECO:0000313" key="4">
    <source>
        <dbReference type="EMBL" id="KAK3050832.1"/>
    </source>
</evidence>
<dbReference type="Proteomes" id="UP001271007">
    <property type="component" value="Unassembled WGS sequence"/>
</dbReference>
<dbReference type="AlphaFoldDB" id="A0AAJ0G6K0"/>
<reference evidence="4" key="1">
    <citation type="submission" date="2023-04" db="EMBL/GenBank/DDBJ databases">
        <title>Black Yeasts Isolated from many extreme environments.</title>
        <authorList>
            <person name="Coleine C."/>
            <person name="Stajich J.E."/>
            <person name="Selbmann L."/>
        </authorList>
    </citation>
    <scope>NUCLEOTIDE SEQUENCE</scope>
    <source>
        <strain evidence="4">CCFEE 5312</strain>
    </source>
</reference>
<feature type="repeat" description="RCC1" evidence="2">
    <location>
        <begin position="262"/>
        <end position="299"/>
    </location>
</feature>
<dbReference type="InterPro" id="IPR009091">
    <property type="entry name" value="RCC1/BLIP-II"/>
</dbReference>
<evidence type="ECO:0000256" key="2">
    <source>
        <dbReference type="PROSITE-ProRule" id="PRU00235"/>
    </source>
</evidence>
<dbReference type="EMBL" id="JAWDJX010000029">
    <property type="protein sequence ID" value="KAK3050832.1"/>
    <property type="molecule type" value="Genomic_DNA"/>
</dbReference>
<dbReference type="PRINTS" id="PR00633">
    <property type="entry name" value="RCCNDNSATION"/>
</dbReference>